<feature type="non-terminal residue" evidence="2">
    <location>
        <position position="1"/>
    </location>
</feature>
<feature type="region of interest" description="Disordered" evidence="1">
    <location>
        <begin position="1"/>
        <end position="29"/>
    </location>
</feature>
<name>A0A6J4JFH0_9ACTN</name>
<reference evidence="2" key="1">
    <citation type="submission" date="2020-02" db="EMBL/GenBank/DDBJ databases">
        <authorList>
            <person name="Meier V. D."/>
        </authorList>
    </citation>
    <scope>NUCLEOTIDE SEQUENCE</scope>
    <source>
        <strain evidence="2">AVDCRST_MAG41</strain>
    </source>
</reference>
<protein>
    <submittedName>
        <fullName evidence="2">Uncharacterized protein</fullName>
    </submittedName>
</protein>
<gene>
    <name evidence="2" type="ORF">AVDCRST_MAG41-3239</name>
</gene>
<dbReference type="AlphaFoldDB" id="A0A6J4JFH0"/>
<feature type="compositionally biased region" description="Basic residues" evidence="1">
    <location>
        <begin position="14"/>
        <end position="24"/>
    </location>
</feature>
<dbReference type="EMBL" id="CADCTP010000296">
    <property type="protein sequence ID" value="CAA9276082.1"/>
    <property type="molecule type" value="Genomic_DNA"/>
</dbReference>
<evidence type="ECO:0000313" key="2">
    <source>
        <dbReference type="EMBL" id="CAA9276082.1"/>
    </source>
</evidence>
<accession>A0A6J4JFH0</accession>
<feature type="non-terminal residue" evidence="2">
    <location>
        <position position="46"/>
    </location>
</feature>
<organism evidence="2">
    <name type="scientific">uncultured Mycobacteriales bacterium</name>
    <dbReference type="NCBI Taxonomy" id="581187"/>
    <lineage>
        <taxon>Bacteria</taxon>
        <taxon>Bacillati</taxon>
        <taxon>Actinomycetota</taxon>
        <taxon>Actinomycetes</taxon>
        <taxon>Mycobacteriales</taxon>
        <taxon>environmental samples</taxon>
    </lineage>
</organism>
<evidence type="ECO:0000256" key="1">
    <source>
        <dbReference type="SAM" id="MobiDB-lite"/>
    </source>
</evidence>
<sequence length="46" mass="4495">GPATGSAAGPGRRLTGRCRGRHPGARAGGCRQGAVVRTVRVAGAVL</sequence>
<proteinExistence type="predicted"/>